<dbReference type="EMBL" id="PYGR01000047">
    <property type="protein sequence ID" value="PTO34759.1"/>
    <property type="molecule type" value="Genomic_DNA"/>
</dbReference>
<dbReference type="Proteomes" id="UP000244022">
    <property type="component" value="Unassembled WGS sequence"/>
</dbReference>
<dbReference type="SMART" id="SM00047">
    <property type="entry name" value="LYZ2"/>
    <property type="match status" value="1"/>
</dbReference>
<comment type="caution">
    <text evidence="4">The sequence shown here is derived from an EMBL/GenBank/DDBJ whole genome shotgun (WGS) entry which is preliminary data.</text>
</comment>
<dbReference type="GO" id="GO:0004040">
    <property type="term" value="F:amidase activity"/>
    <property type="evidence" value="ECO:0007669"/>
    <property type="project" value="InterPro"/>
</dbReference>
<dbReference type="InterPro" id="IPR038765">
    <property type="entry name" value="Papain-like_cys_pep_sf"/>
</dbReference>
<keyword evidence="2" id="KW-1133">Transmembrane helix</keyword>
<evidence type="ECO:0000313" key="5">
    <source>
        <dbReference type="Proteomes" id="UP000244022"/>
    </source>
</evidence>
<organism evidence="4 5">
    <name type="scientific">Enterococcus mundtii</name>
    <dbReference type="NCBI Taxonomy" id="53346"/>
    <lineage>
        <taxon>Bacteria</taxon>
        <taxon>Bacillati</taxon>
        <taxon>Bacillota</taxon>
        <taxon>Bacilli</taxon>
        <taxon>Lactobacillales</taxon>
        <taxon>Enterococcaceae</taxon>
        <taxon>Enterococcus</taxon>
    </lineage>
</organism>
<accession>A0A2T5DAW8</accession>
<keyword evidence="2" id="KW-0812">Transmembrane</keyword>
<dbReference type="Pfam" id="PF01832">
    <property type="entry name" value="Glucosaminidase"/>
    <property type="match status" value="1"/>
</dbReference>
<dbReference type="PANTHER" id="PTHR40572:SF1">
    <property type="entry name" value="PROTEIN BAX"/>
    <property type="match status" value="1"/>
</dbReference>
<proteinExistence type="inferred from homology"/>
<reference evidence="4 5" key="1">
    <citation type="submission" date="2018-03" db="EMBL/GenBank/DDBJ databases">
        <title>Draft genome sequences of four Enterococcus mundtii strains isolated from beef slaughterhouses in Kenya.</title>
        <authorList>
            <person name="Wambui J."/>
            <person name="Stevens M."/>
            <person name="Njage P."/>
            <person name="Stephan R."/>
            <person name="Tasara T."/>
        </authorList>
    </citation>
    <scope>NUCLEOTIDE SEQUENCE [LARGE SCALE GENOMIC DNA]</scope>
    <source>
        <strain evidence="4 5">H18-EM</strain>
    </source>
</reference>
<dbReference type="InterPro" id="IPR053195">
    <property type="entry name" value="Bax-like"/>
</dbReference>
<protein>
    <submittedName>
        <fullName evidence="4">Lysozyme</fullName>
    </submittedName>
</protein>
<dbReference type="SUPFAM" id="SSF54001">
    <property type="entry name" value="Cysteine proteinases"/>
    <property type="match status" value="1"/>
</dbReference>
<dbReference type="InterPro" id="IPR002901">
    <property type="entry name" value="MGlyc_endo_b_GlcNAc-like_dom"/>
</dbReference>
<dbReference type="Gene3D" id="3.90.1720.60">
    <property type="match status" value="1"/>
</dbReference>
<evidence type="ECO:0000259" key="3">
    <source>
        <dbReference type="SMART" id="SM00047"/>
    </source>
</evidence>
<name>A0A2T5DAW8_ENTMU</name>
<evidence type="ECO:0000313" key="4">
    <source>
        <dbReference type="EMBL" id="PTO34759.1"/>
    </source>
</evidence>
<gene>
    <name evidence="4" type="ORF">C6N14_10750</name>
</gene>
<feature type="transmembrane region" description="Helical" evidence="2">
    <location>
        <begin position="12"/>
        <end position="34"/>
    </location>
</feature>
<dbReference type="InterPro" id="IPR007921">
    <property type="entry name" value="CHAP_dom"/>
</dbReference>
<dbReference type="Pfam" id="PF05257">
    <property type="entry name" value="CHAP"/>
    <property type="match status" value="1"/>
</dbReference>
<evidence type="ECO:0000256" key="1">
    <source>
        <dbReference type="ARBA" id="ARBA00010266"/>
    </source>
</evidence>
<dbReference type="AlphaFoldDB" id="A0A2T5DAW8"/>
<feature type="domain" description="Mannosyl-glycoprotein endo-beta-N-acetylglucosamidase-like" evidence="3">
    <location>
        <begin position="57"/>
        <end position="210"/>
    </location>
</feature>
<evidence type="ECO:0000256" key="2">
    <source>
        <dbReference type="SAM" id="Phobius"/>
    </source>
</evidence>
<dbReference type="RefSeq" id="WP_108146227.1">
    <property type="nucleotide sequence ID" value="NZ_PYGR01000047.1"/>
</dbReference>
<dbReference type="Gene3D" id="1.10.530.10">
    <property type="match status" value="1"/>
</dbReference>
<sequence length="381" mass="41271">MKAVKQYRKWKWLGIVAVPCLFLFFFIFFFGGVLDDVGSTGGEEIGFTGEYTEELPEFPEITGTGNIPDEVAQFAVGTAVKYRLLPSVVMSQWAYESAWGTSQPAKEDNNFFGITWFAGCPFPKGSARGVNGSEGGWYMKFPSVKASFSYYGFMLASQSNFNAVVGNKDPRDCLLILGRGGYAAAGITESSPYFTSCMSIIEANHLTNYDEFAIKKWQTLAPSLPTGQATGSQGLKELENLLGQRVGNGQCYGLTAQYSGVLNGCGLGAGTRYTLSHVIGNTESASDIGIAYDWSAVGWKVIKNPSYDQLVVGAIINWSRGGQVGSWSADPTYGHTGIIRGLQGGRIQTYEQNTELGMVCAKLDREFYHSGAISSIVIPPK</sequence>
<comment type="similarity">
    <text evidence="1">Belongs to the glycosyl hydrolase 73 family.</text>
</comment>
<dbReference type="PANTHER" id="PTHR40572">
    <property type="entry name" value="PROTEIN BAX"/>
    <property type="match status" value="1"/>
</dbReference>
<keyword evidence="2" id="KW-0472">Membrane</keyword>